<accession>A0A7M7P910</accession>
<dbReference type="RefSeq" id="XP_030845643.1">
    <property type="nucleotide sequence ID" value="XM_030989783.1"/>
</dbReference>
<feature type="compositionally biased region" description="Low complexity" evidence="1">
    <location>
        <begin position="109"/>
        <end position="122"/>
    </location>
</feature>
<feature type="compositionally biased region" description="Low complexity" evidence="1">
    <location>
        <begin position="132"/>
        <end position="143"/>
    </location>
</feature>
<feature type="region of interest" description="Disordered" evidence="1">
    <location>
        <begin position="164"/>
        <end position="189"/>
    </location>
</feature>
<name>A0A7M7P910_STRPU</name>
<dbReference type="InParanoid" id="A0A7M7P910"/>
<dbReference type="Proteomes" id="UP000007110">
    <property type="component" value="Unassembled WGS sequence"/>
</dbReference>
<evidence type="ECO:0000256" key="1">
    <source>
        <dbReference type="SAM" id="MobiDB-lite"/>
    </source>
</evidence>
<sequence length="189" mass="20582">MGDEERLGKKSKSLAKSDEDTDMALKVSSALHEALLNIKKKEEESRTAVDFPHLESEGPPPPPPGDAEMPPLPSRSPPPTQPDPQQRYVLPPLGSYQQAPQPVPPPTYQQPQMQQAPQPAAGPLGGWQTVNPSQPQYQPGYPYTMQPAAAQSVWGAQPAPHQYLVPYGHPEPEPPLQPPGESNSDMFSF</sequence>
<evidence type="ECO:0000313" key="3">
    <source>
        <dbReference type="Proteomes" id="UP000007110"/>
    </source>
</evidence>
<proteinExistence type="predicted"/>
<dbReference type="GeneID" id="591553"/>
<evidence type="ECO:0000313" key="2">
    <source>
        <dbReference type="EnsemblMetazoa" id="XP_030845643"/>
    </source>
</evidence>
<organism evidence="2 3">
    <name type="scientific">Strongylocentrotus purpuratus</name>
    <name type="common">Purple sea urchin</name>
    <dbReference type="NCBI Taxonomy" id="7668"/>
    <lineage>
        <taxon>Eukaryota</taxon>
        <taxon>Metazoa</taxon>
        <taxon>Echinodermata</taxon>
        <taxon>Eleutherozoa</taxon>
        <taxon>Echinozoa</taxon>
        <taxon>Echinoidea</taxon>
        <taxon>Euechinoidea</taxon>
        <taxon>Echinacea</taxon>
        <taxon>Camarodonta</taxon>
        <taxon>Echinidea</taxon>
        <taxon>Strongylocentrotidae</taxon>
        <taxon>Strongylocentrotus</taxon>
    </lineage>
</organism>
<feature type="compositionally biased region" description="Pro residues" evidence="1">
    <location>
        <begin position="58"/>
        <end position="82"/>
    </location>
</feature>
<feature type="region of interest" description="Disordered" evidence="1">
    <location>
        <begin position="38"/>
        <end position="143"/>
    </location>
</feature>
<dbReference type="KEGG" id="spu:591553"/>
<feature type="region of interest" description="Disordered" evidence="1">
    <location>
        <begin position="1"/>
        <end position="22"/>
    </location>
</feature>
<protein>
    <submittedName>
        <fullName evidence="2">Uncharacterized protein</fullName>
    </submittedName>
</protein>
<feature type="compositionally biased region" description="Basic and acidic residues" evidence="1">
    <location>
        <begin position="39"/>
        <end position="56"/>
    </location>
</feature>
<reference evidence="3" key="1">
    <citation type="submission" date="2015-02" db="EMBL/GenBank/DDBJ databases">
        <title>Genome sequencing for Strongylocentrotus purpuratus.</title>
        <authorList>
            <person name="Murali S."/>
            <person name="Liu Y."/>
            <person name="Vee V."/>
            <person name="English A."/>
            <person name="Wang M."/>
            <person name="Skinner E."/>
            <person name="Han Y."/>
            <person name="Muzny D.M."/>
            <person name="Worley K.C."/>
            <person name="Gibbs R.A."/>
        </authorList>
    </citation>
    <scope>NUCLEOTIDE SEQUENCE</scope>
</reference>
<keyword evidence="3" id="KW-1185">Reference proteome</keyword>
<dbReference type="AlphaFoldDB" id="A0A7M7P910"/>
<dbReference type="EnsemblMetazoa" id="XM_030989783">
    <property type="protein sequence ID" value="XP_030845643"/>
    <property type="gene ID" value="LOC591553"/>
</dbReference>
<reference evidence="2" key="2">
    <citation type="submission" date="2021-01" db="UniProtKB">
        <authorList>
            <consortium name="EnsemblMetazoa"/>
        </authorList>
    </citation>
    <scope>IDENTIFICATION</scope>
</reference>